<keyword evidence="1" id="KW-0472">Membrane</keyword>
<keyword evidence="1" id="KW-1133">Transmembrane helix</keyword>
<evidence type="ECO:0000256" key="1">
    <source>
        <dbReference type="SAM" id="Phobius"/>
    </source>
</evidence>
<feature type="transmembrane region" description="Helical" evidence="1">
    <location>
        <begin position="94"/>
        <end position="117"/>
    </location>
</feature>
<feature type="transmembrane region" description="Helical" evidence="1">
    <location>
        <begin position="67"/>
        <end position="88"/>
    </location>
</feature>
<dbReference type="RefSeq" id="WP_344019755.1">
    <property type="nucleotide sequence ID" value="NZ_BAAAJK010000005.1"/>
</dbReference>
<dbReference type="Proteomes" id="UP001501414">
    <property type="component" value="Unassembled WGS sequence"/>
</dbReference>
<feature type="transmembrane region" description="Helical" evidence="1">
    <location>
        <begin position="214"/>
        <end position="233"/>
    </location>
</feature>
<feature type="transmembrane region" description="Helical" evidence="1">
    <location>
        <begin position="124"/>
        <end position="144"/>
    </location>
</feature>
<feature type="transmembrane region" description="Helical" evidence="1">
    <location>
        <begin position="253"/>
        <end position="272"/>
    </location>
</feature>
<gene>
    <name evidence="2" type="ORF">GCM10009613_14890</name>
</gene>
<reference evidence="3" key="1">
    <citation type="journal article" date="2019" name="Int. J. Syst. Evol. Microbiol.">
        <title>The Global Catalogue of Microorganisms (GCM) 10K type strain sequencing project: providing services to taxonomists for standard genome sequencing and annotation.</title>
        <authorList>
            <consortium name="The Broad Institute Genomics Platform"/>
            <consortium name="The Broad Institute Genome Sequencing Center for Infectious Disease"/>
            <person name="Wu L."/>
            <person name="Ma J."/>
        </authorList>
    </citation>
    <scope>NUCLEOTIDE SEQUENCE [LARGE SCALE GENOMIC DNA]</scope>
    <source>
        <strain evidence="3">JCM 11896</strain>
    </source>
</reference>
<name>A0ABP4IEC2_9PSEU</name>
<feature type="transmembrane region" description="Helical" evidence="1">
    <location>
        <begin position="342"/>
        <end position="367"/>
    </location>
</feature>
<keyword evidence="1" id="KW-0812">Transmembrane</keyword>
<evidence type="ECO:0000313" key="2">
    <source>
        <dbReference type="EMBL" id="GAA1384265.1"/>
    </source>
</evidence>
<sequence>MRPAVPVLDPAAVAPAAPVPFSPRVAILIVLTLFPYLALPVGDSTNLPLASLFALAFVREIMGRPRLLVPFLVLSLGPILMLYVQFLLGRSLGWVIHAGVWFIQVLPFVAVAAAVVVSAHTVRITLRVALIAAAGYAVVQKFFLDSGVLPFVWMYDLPGYWSVPDNLHEIVTYVRRPFGWFPEPSFMAGTLVLASIGLLLLGYRERNRPSVPDLLAVGLVAVAMALSQSGSALPTLPVLAALAVLPFSSVRRQVAFVLAGIVLWAVVATDLLESRYSTPNASWNDRLASIIGGGRYLLDNQPFLFTGIGVGGSTALYEHRLIPLSGLGVAYPLDDIFSVSGGIVMSNGIIAGAAMLAVLLVPIVWAFAHSTSPFFGVLAASAWIVVASLTISYNSAAWIWALPGLCLGILLSNRERRST</sequence>
<proteinExistence type="predicted"/>
<feature type="transmembrane region" description="Helical" evidence="1">
    <location>
        <begin position="185"/>
        <end position="202"/>
    </location>
</feature>
<evidence type="ECO:0000313" key="3">
    <source>
        <dbReference type="Proteomes" id="UP001501414"/>
    </source>
</evidence>
<feature type="transmembrane region" description="Helical" evidence="1">
    <location>
        <begin position="397"/>
        <end position="413"/>
    </location>
</feature>
<accession>A0ABP4IEC2</accession>
<protein>
    <recommendedName>
        <fullName evidence="4">O-antigen ligase domain-containing protein</fullName>
    </recommendedName>
</protein>
<feature type="transmembrane region" description="Helical" evidence="1">
    <location>
        <begin position="25"/>
        <end position="55"/>
    </location>
</feature>
<dbReference type="EMBL" id="BAAAJK010000005">
    <property type="protein sequence ID" value="GAA1384265.1"/>
    <property type="molecule type" value="Genomic_DNA"/>
</dbReference>
<keyword evidence="3" id="KW-1185">Reference proteome</keyword>
<comment type="caution">
    <text evidence="2">The sequence shown here is derived from an EMBL/GenBank/DDBJ whole genome shotgun (WGS) entry which is preliminary data.</text>
</comment>
<organism evidence="2 3">
    <name type="scientific">Pseudonocardia kongjuensis</name>
    <dbReference type="NCBI Taxonomy" id="102227"/>
    <lineage>
        <taxon>Bacteria</taxon>
        <taxon>Bacillati</taxon>
        <taxon>Actinomycetota</taxon>
        <taxon>Actinomycetes</taxon>
        <taxon>Pseudonocardiales</taxon>
        <taxon>Pseudonocardiaceae</taxon>
        <taxon>Pseudonocardia</taxon>
    </lineage>
</organism>
<evidence type="ECO:0008006" key="4">
    <source>
        <dbReference type="Google" id="ProtNLM"/>
    </source>
</evidence>